<dbReference type="Proteomes" id="UP000001073">
    <property type="component" value="Chromosome 2"/>
</dbReference>
<reference evidence="2" key="2">
    <citation type="submission" date="2025-08" db="UniProtKB">
        <authorList>
            <consortium name="Ensembl"/>
        </authorList>
    </citation>
    <scope>IDENTIFICATION</scope>
</reference>
<dbReference type="InParanoid" id="A0A2I3HY50"/>
<evidence type="ECO:0000313" key="2">
    <source>
        <dbReference type="Ensembl" id="ENSNLEP00000048411.1"/>
    </source>
</evidence>
<dbReference type="EMBL" id="ADFV01005272">
    <property type="status" value="NOT_ANNOTATED_CDS"/>
    <property type="molecule type" value="Genomic_DNA"/>
</dbReference>
<dbReference type="OMA" id="PCFVFFA"/>
<dbReference type="GeneTree" id="ENSGT00910000146984"/>
<evidence type="ECO:0000256" key="1">
    <source>
        <dbReference type="SAM" id="MobiDB-lite"/>
    </source>
</evidence>
<evidence type="ECO:0000313" key="3">
    <source>
        <dbReference type="Proteomes" id="UP000001073"/>
    </source>
</evidence>
<dbReference type="AlphaFoldDB" id="A0A2I3HY50"/>
<accession>A0A2I3HY50</accession>
<reference evidence="2 3" key="1">
    <citation type="submission" date="2012-10" db="EMBL/GenBank/DDBJ databases">
        <authorList>
            <consortium name="Gibbon Genome Sequencing Consortium"/>
        </authorList>
    </citation>
    <scope>NUCLEOTIDE SEQUENCE [LARGE SCALE GENOMIC DNA]</scope>
</reference>
<name>A0A2I3HY50_NOMLE</name>
<proteinExistence type="predicted"/>
<dbReference type="Ensembl" id="ENSNLET00000033321.1">
    <property type="protein sequence ID" value="ENSNLEP00000048411.1"/>
    <property type="gene ID" value="ENSNLEG00000033643.1"/>
</dbReference>
<sequence>MSPGWSEEVVRAGECVTAGGLGGARRRRRPLPQAQGGSSRKRRTSADFAAAGPGLRPPRPARSAERDSALTHRTRCQWISPVSCSRYSCRRELAGLRRYRCLLSLSCTAEQSCRFKQSKPAFTAFESRPSGALPCFVFFAFKSAIVH</sequence>
<feature type="region of interest" description="Disordered" evidence="1">
    <location>
        <begin position="20"/>
        <end position="69"/>
    </location>
</feature>
<organism evidence="2 3">
    <name type="scientific">Nomascus leucogenys</name>
    <name type="common">Northern white-cheeked gibbon</name>
    <name type="synonym">Hylobates leucogenys</name>
    <dbReference type="NCBI Taxonomy" id="61853"/>
    <lineage>
        <taxon>Eukaryota</taxon>
        <taxon>Metazoa</taxon>
        <taxon>Chordata</taxon>
        <taxon>Craniata</taxon>
        <taxon>Vertebrata</taxon>
        <taxon>Euteleostomi</taxon>
        <taxon>Mammalia</taxon>
        <taxon>Eutheria</taxon>
        <taxon>Euarchontoglires</taxon>
        <taxon>Primates</taxon>
        <taxon>Haplorrhini</taxon>
        <taxon>Catarrhini</taxon>
        <taxon>Hylobatidae</taxon>
        <taxon>Nomascus</taxon>
    </lineage>
</organism>
<protein>
    <submittedName>
        <fullName evidence="2">Uncharacterized protein</fullName>
    </submittedName>
</protein>
<reference evidence="2" key="3">
    <citation type="submission" date="2025-09" db="UniProtKB">
        <authorList>
            <consortium name="Ensembl"/>
        </authorList>
    </citation>
    <scope>IDENTIFICATION</scope>
</reference>
<keyword evidence="3" id="KW-1185">Reference proteome</keyword>